<reference evidence="3" key="1">
    <citation type="submission" date="2011-06" db="EMBL/GenBank/DDBJ databases">
        <title>The complete genome of chromosome of Runella slithyformis DSM 19594.</title>
        <authorList>
            <consortium name="US DOE Joint Genome Institute (JGI-PGF)"/>
            <person name="Lucas S."/>
            <person name="Han J."/>
            <person name="Lapidus A."/>
            <person name="Bruce D."/>
            <person name="Goodwin L."/>
            <person name="Pitluck S."/>
            <person name="Peters L."/>
            <person name="Kyrpides N."/>
            <person name="Mavromatis K."/>
            <person name="Ivanova N."/>
            <person name="Ovchinnikova G."/>
            <person name="Zhang X."/>
            <person name="Misra M."/>
            <person name="Detter J.C."/>
            <person name="Tapia R."/>
            <person name="Han C."/>
            <person name="Land M."/>
            <person name="Hauser L."/>
            <person name="Markowitz V."/>
            <person name="Cheng J.-F."/>
            <person name="Hugenholtz P."/>
            <person name="Woyke T."/>
            <person name="Wu D."/>
            <person name="Tindall B."/>
            <person name="Faehrich R."/>
            <person name="Brambilla E."/>
            <person name="Klenk H.-P."/>
            <person name="Eisen J.A."/>
        </authorList>
    </citation>
    <scope>NUCLEOTIDE SEQUENCE [LARGE SCALE GENOMIC DNA]</scope>
    <source>
        <strain evidence="3">ATCC 29530 / DSM 19594 / LMG 11500 / NCIMB 11436 / LSU 4</strain>
    </source>
</reference>
<keyword evidence="1" id="KW-0732">Signal</keyword>
<sequence>MKKSIILFLLLFSFIVPAASSQEGGAIDDPVFYVLAANNIQYPVGAIRNSIYGRIFTSLEIDSKGTIRNVHVIYPLMDKKSGKLLGFEEEIKAGLSKIPRLRTKNQGKYILPVSFAYTNVYHNTTDYPTNRIPQEVMPKDYLLLKEVQITARSDRYRSLRNFSNIPPPSRQIVDF</sequence>
<reference evidence="2 3" key="2">
    <citation type="journal article" date="2012" name="Stand. Genomic Sci.">
        <title>Complete genome sequence of the aquatic bacterium Runella slithyformis type strain (LSU 4(T)).</title>
        <authorList>
            <person name="Copeland A."/>
            <person name="Zhang X."/>
            <person name="Misra M."/>
            <person name="Lapidus A."/>
            <person name="Nolan M."/>
            <person name="Lucas S."/>
            <person name="Deshpande S."/>
            <person name="Cheng J.F."/>
            <person name="Tapia R."/>
            <person name="Goodwin L.A."/>
            <person name="Pitluck S."/>
            <person name="Liolios K."/>
            <person name="Pagani I."/>
            <person name="Ivanova N."/>
            <person name="Mikhailova N."/>
            <person name="Pati A."/>
            <person name="Chen A."/>
            <person name="Palaniappan K."/>
            <person name="Land M."/>
            <person name="Hauser L."/>
            <person name="Pan C."/>
            <person name="Jeffries C.D."/>
            <person name="Detter J.C."/>
            <person name="Brambilla E.M."/>
            <person name="Rohde M."/>
            <person name="Djao O.D."/>
            <person name="Goker M."/>
            <person name="Sikorski J."/>
            <person name="Tindall B.J."/>
            <person name="Woyke T."/>
            <person name="Bristow J."/>
            <person name="Eisen J.A."/>
            <person name="Markowitz V."/>
            <person name="Hugenholtz P."/>
            <person name="Kyrpides N.C."/>
            <person name="Klenk H.P."/>
            <person name="Mavromatis K."/>
        </authorList>
    </citation>
    <scope>NUCLEOTIDE SEQUENCE [LARGE SCALE GENOMIC DNA]</scope>
    <source>
        <strain evidence="3">ATCC 29530 / DSM 19594 / LMG 11500 / NCIMB 11436 / LSU 4</strain>
    </source>
</reference>
<dbReference type="Gene3D" id="3.30.1150.10">
    <property type="match status" value="1"/>
</dbReference>
<dbReference type="AlphaFoldDB" id="A0A7U4E622"/>
<evidence type="ECO:0000313" key="3">
    <source>
        <dbReference type="Proteomes" id="UP000000493"/>
    </source>
</evidence>
<feature type="chain" id="PRO_5031142572" description="TonB C-terminal domain-containing protein" evidence="1">
    <location>
        <begin position="19"/>
        <end position="175"/>
    </location>
</feature>
<keyword evidence="3" id="KW-1185">Reference proteome</keyword>
<dbReference type="RefSeq" id="WP_013928460.1">
    <property type="nucleotide sequence ID" value="NC_015703.1"/>
</dbReference>
<evidence type="ECO:0000313" key="2">
    <source>
        <dbReference type="EMBL" id="AEI49151.1"/>
    </source>
</evidence>
<feature type="signal peptide" evidence="1">
    <location>
        <begin position="1"/>
        <end position="18"/>
    </location>
</feature>
<proteinExistence type="predicted"/>
<dbReference type="SUPFAM" id="SSF74653">
    <property type="entry name" value="TolA/TonB C-terminal domain"/>
    <property type="match status" value="1"/>
</dbReference>
<evidence type="ECO:0008006" key="4">
    <source>
        <dbReference type="Google" id="ProtNLM"/>
    </source>
</evidence>
<accession>A0A7U4E622</accession>
<gene>
    <name evidence="2" type="ordered locus">Runsl_2754</name>
</gene>
<dbReference type="KEGG" id="rsi:Runsl_2754"/>
<dbReference type="EMBL" id="CP002859">
    <property type="protein sequence ID" value="AEI49151.1"/>
    <property type="molecule type" value="Genomic_DNA"/>
</dbReference>
<name>A0A7U4E622_RUNSL</name>
<dbReference type="Proteomes" id="UP000000493">
    <property type="component" value="Chromosome"/>
</dbReference>
<protein>
    <recommendedName>
        <fullName evidence="4">TonB C-terminal domain-containing protein</fullName>
    </recommendedName>
</protein>
<organism evidence="2 3">
    <name type="scientific">Runella slithyformis (strain ATCC 29530 / DSM 19594 / LMG 11500 / NCIMB 11436 / LSU 4)</name>
    <dbReference type="NCBI Taxonomy" id="761193"/>
    <lineage>
        <taxon>Bacteria</taxon>
        <taxon>Pseudomonadati</taxon>
        <taxon>Bacteroidota</taxon>
        <taxon>Cytophagia</taxon>
        <taxon>Cytophagales</taxon>
        <taxon>Spirosomataceae</taxon>
        <taxon>Runella</taxon>
    </lineage>
</organism>
<evidence type="ECO:0000256" key="1">
    <source>
        <dbReference type="SAM" id="SignalP"/>
    </source>
</evidence>